<dbReference type="OrthoDB" id="9795511at2"/>
<evidence type="ECO:0000256" key="1">
    <source>
        <dbReference type="ARBA" id="ARBA00023125"/>
    </source>
</evidence>
<dbReference type="AlphaFoldDB" id="A0A3E2VX43"/>
<name>A0A3E2VX43_CLOIN</name>
<dbReference type="PROSITE" id="PS50943">
    <property type="entry name" value="HTH_CROC1"/>
    <property type="match status" value="1"/>
</dbReference>
<organism evidence="3 4">
    <name type="scientific">Clostridium innocuum</name>
    <dbReference type="NCBI Taxonomy" id="1522"/>
    <lineage>
        <taxon>Bacteria</taxon>
        <taxon>Bacillati</taxon>
        <taxon>Bacillota</taxon>
        <taxon>Clostridia</taxon>
        <taxon>Eubacteriales</taxon>
        <taxon>Clostridiaceae</taxon>
        <taxon>Clostridium</taxon>
    </lineage>
</organism>
<dbReference type="InterPro" id="IPR010982">
    <property type="entry name" value="Lambda_DNA-bd_dom_sf"/>
</dbReference>
<dbReference type="Pfam" id="PF01381">
    <property type="entry name" value="HTH_3"/>
    <property type="match status" value="1"/>
</dbReference>
<gene>
    <name evidence="3" type="ORF">DXA38_10110</name>
</gene>
<dbReference type="InterPro" id="IPR001387">
    <property type="entry name" value="Cro/C1-type_HTH"/>
</dbReference>
<dbReference type="EMBL" id="QVEV01000013">
    <property type="protein sequence ID" value="RGC15499.1"/>
    <property type="molecule type" value="Genomic_DNA"/>
</dbReference>
<feature type="domain" description="HTH cro/C1-type" evidence="2">
    <location>
        <begin position="19"/>
        <end position="73"/>
    </location>
</feature>
<dbReference type="RefSeq" id="WP_004081246.1">
    <property type="nucleotide sequence ID" value="NZ_AP025565.1"/>
</dbReference>
<dbReference type="CDD" id="cd00093">
    <property type="entry name" value="HTH_XRE"/>
    <property type="match status" value="1"/>
</dbReference>
<sequence>MIMKQNKEKFDFKAFGQAIKAARKAKGISRNQLADKLNIAPRYIASIENSGQHPSLQILYELVTLLDVSVDQFFFPEREQEKSTRRRQLDTMLDGMSEKDLKILSATAKGIEEANNETTGE</sequence>
<evidence type="ECO:0000313" key="3">
    <source>
        <dbReference type="EMBL" id="RGC15499.1"/>
    </source>
</evidence>
<protein>
    <submittedName>
        <fullName evidence="3">XRE family transcriptional regulator</fullName>
    </submittedName>
</protein>
<dbReference type="Gene3D" id="1.10.260.40">
    <property type="entry name" value="lambda repressor-like DNA-binding domains"/>
    <property type="match status" value="1"/>
</dbReference>
<dbReference type="Pfam" id="PF18430">
    <property type="entry name" value="DBD_HTH"/>
    <property type="match status" value="1"/>
</dbReference>
<dbReference type="SMART" id="SM00530">
    <property type="entry name" value="HTH_XRE"/>
    <property type="match status" value="1"/>
</dbReference>
<comment type="caution">
    <text evidence="3">The sequence shown here is derived from an EMBL/GenBank/DDBJ whole genome shotgun (WGS) entry which is preliminary data.</text>
</comment>
<evidence type="ECO:0000259" key="2">
    <source>
        <dbReference type="PROSITE" id="PS50943"/>
    </source>
</evidence>
<dbReference type="PANTHER" id="PTHR46558">
    <property type="entry name" value="TRACRIPTIONAL REGULATORY PROTEIN-RELATED-RELATED"/>
    <property type="match status" value="1"/>
</dbReference>
<reference evidence="3 4" key="1">
    <citation type="submission" date="2018-08" db="EMBL/GenBank/DDBJ databases">
        <title>A genome reference for cultivated species of the human gut microbiota.</title>
        <authorList>
            <person name="Zou Y."/>
            <person name="Xue W."/>
            <person name="Luo G."/>
        </authorList>
    </citation>
    <scope>NUCLEOTIDE SEQUENCE [LARGE SCALE GENOMIC DNA]</scope>
    <source>
        <strain evidence="3 4">OF01-2LB</strain>
    </source>
</reference>
<keyword evidence="1" id="KW-0238">DNA-binding</keyword>
<dbReference type="InterPro" id="IPR041511">
    <property type="entry name" value="DBD_HTH"/>
</dbReference>
<dbReference type="PANTHER" id="PTHR46558:SF4">
    <property type="entry name" value="DNA-BIDING PHAGE PROTEIN"/>
    <property type="match status" value="1"/>
</dbReference>
<dbReference type="Proteomes" id="UP000260025">
    <property type="component" value="Unassembled WGS sequence"/>
</dbReference>
<proteinExistence type="predicted"/>
<dbReference type="Gene3D" id="6.10.140.640">
    <property type="match status" value="1"/>
</dbReference>
<dbReference type="SUPFAM" id="SSF47413">
    <property type="entry name" value="lambda repressor-like DNA-binding domains"/>
    <property type="match status" value="1"/>
</dbReference>
<evidence type="ECO:0000313" key="4">
    <source>
        <dbReference type="Proteomes" id="UP000260025"/>
    </source>
</evidence>
<dbReference type="GO" id="GO:0003677">
    <property type="term" value="F:DNA binding"/>
    <property type="evidence" value="ECO:0007669"/>
    <property type="project" value="UniProtKB-KW"/>
</dbReference>
<accession>A0A3E2VX43</accession>